<evidence type="ECO:0000313" key="2">
    <source>
        <dbReference type="Proteomes" id="UP001567537"/>
    </source>
</evidence>
<dbReference type="Proteomes" id="UP001567537">
    <property type="component" value="Unassembled WGS sequence"/>
</dbReference>
<accession>A0ABV4J1K0</accession>
<organism evidence="1 2">
    <name type="scientific">Streptomyces pimonensis</name>
    <dbReference type="NCBI Taxonomy" id="2860288"/>
    <lineage>
        <taxon>Bacteria</taxon>
        <taxon>Bacillati</taxon>
        <taxon>Actinomycetota</taxon>
        <taxon>Actinomycetes</taxon>
        <taxon>Kitasatosporales</taxon>
        <taxon>Streptomycetaceae</taxon>
        <taxon>Streptomyces</taxon>
    </lineage>
</organism>
<gene>
    <name evidence="1" type="ORF">KYY02_19535</name>
</gene>
<name>A0ABV4J1K0_9ACTN</name>
<evidence type="ECO:0000313" key="1">
    <source>
        <dbReference type="EMBL" id="MEZ3180801.1"/>
    </source>
</evidence>
<dbReference type="RefSeq" id="WP_371239721.1">
    <property type="nucleotide sequence ID" value="NZ_JAHWZY010000019.1"/>
</dbReference>
<dbReference type="EMBL" id="JAHWZY010000019">
    <property type="protein sequence ID" value="MEZ3180801.1"/>
    <property type="molecule type" value="Genomic_DNA"/>
</dbReference>
<comment type="caution">
    <text evidence="1">The sequence shown here is derived from an EMBL/GenBank/DDBJ whole genome shotgun (WGS) entry which is preliminary data.</text>
</comment>
<protein>
    <submittedName>
        <fullName evidence="1">Uncharacterized protein</fullName>
    </submittedName>
</protein>
<keyword evidence="2" id="KW-1185">Reference proteome</keyword>
<proteinExistence type="predicted"/>
<reference evidence="1 2" key="1">
    <citation type="journal article" date="2021" name="Res Sq">
        <title>Streptomyces Pimoensis sp. nov., Isolated From the Taklimakan Desert in Xinjiang, China.</title>
        <authorList>
            <person name="Zhang P."/>
            <person name="Luo X."/>
            <person name="Luo X."/>
            <person name="Liu Z."/>
            <person name="Xia Z."/>
            <person name="Wan C."/>
            <person name="zhang L."/>
        </authorList>
    </citation>
    <scope>NUCLEOTIDE SEQUENCE [LARGE SCALE GENOMIC DNA]</scope>
    <source>
        <strain evidence="1 2">TRM75549</strain>
    </source>
</reference>
<sequence length="486" mass="49248">MSGCCGQGPVIVSGTTATPRMDVETVLLCDVLADGTVAATVLVEPVYDTSSGARIGTRTVDPATGADYTPAGTLGRCPTTTNCASETTPTATVGLCLADGTPIAITVVRDCDGAVAQEGWINLATGAFSAGAPPAGTMACGDSQSVQVSGTFCDIDAATGDVLGLVLIEYSYAADGTISSVRLVDAVTGTTYTPTGTITVCPAGVEQPDQDMAQLCDVQTDGTRVPMIRDYRRDENGAIVGHSDYTLDGSPYVPTGTVGTCDPPSGVDVETWPLCVLNTDGSVMQHIRAEQTYDATGAPSGLPRLVDAVTGGPIAIPGGATIGVCPAPEPCARQLLERCGCDDTDGDGVGDVKYTELWAVDPCNGEPPVLLGAYQDGDLTQPYTPVAPVECTAAEALPGPLSTGVRAVTGTAPQDIAGAFPGLQSVSLTVLSDRVLVSMSDGTAVPIPAGVTMTWSVAQDPDTALAAASFAGATATASYLLNWTHK</sequence>